<gene>
    <name evidence="2" type="ORF">MNBD_CHLOROFLEXI01-1653</name>
</gene>
<proteinExistence type="predicted"/>
<accession>A0A3B0VVN7</accession>
<dbReference type="PANTHER" id="PTHR33877">
    <property type="entry name" value="SLL1193 PROTEIN"/>
    <property type="match status" value="1"/>
</dbReference>
<dbReference type="CDD" id="cd00085">
    <property type="entry name" value="HNHc"/>
    <property type="match status" value="1"/>
</dbReference>
<dbReference type="Pfam" id="PF01844">
    <property type="entry name" value="HNH"/>
    <property type="match status" value="1"/>
</dbReference>
<dbReference type="GO" id="GO:0003676">
    <property type="term" value="F:nucleic acid binding"/>
    <property type="evidence" value="ECO:0007669"/>
    <property type="project" value="InterPro"/>
</dbReference>
<dbReference type="SMART" id="SM00507">
    <property type="entry name" value="HNHc"/>
    <property type="match status" value="1"/>
</dbReference>
<feature type="domain" description="HNH nuclease" evidence="1">
    <location>
        <begin position="9"/>
        <end position="64"/>
    </location>
</feature>
<organism evidence="2">
    <name type="scientific">hydrothermal vent metagenome</name>
    <dbReference type="NCBI Taxonomy" id="652676"/>
    <lineage>
        <taxon>unclassified sequences</taxon>
        <taxon>metagenomes</taxon>
        <taxon>ecological metagenomes</taxon>
    </lineage>
</organism>
<dbReference type="Gene3D" id="1.10.30.50">
    <property type="match status" value="1"/>
</dbReference>
<sequence length="142" mass="16073">MSSSYISPVTRQLVAERAKRRCEYCQTQELMLGMPLEIEHIDPEVAGGSSDEFNLCLACPSCNRYKGIRTNGVDEETDDTASLFHPRQQEWQAHFSWRQNGLYLVGLTPSGRATIVTLQMNNSFVVRSRRAWAAAGWHPPQD</sequence>
<dbReference type="PANTHER" id="PTHR33877:SF1">
    <property type="entry name" value="TYPE IV METHYL-DIRECTED RESTRICTION ENZYME ECOKMCRA"/>
    <property type="match status" value="1"/>
</dbReference>
<dbReference type="GO" id="GO:0004519">
    <property type="term" value="F:endonuclease activity"/>
    <property type="evidence" value="ECO:0007669"/>
    <property type="project" value="InterPro"/>
</dbReference>
<reference evidence="2" key="1">
    <citation type="submission" date="2018-06" db="EMBL/GenBank/DDBJ databases">
        <authorList>
            <person name="Zhirakovskaya E."/>
        </authorList>
    </citation>
    <scope>NUCLEOTIDE SEQUENCE</scope>
</reference>
<dbReference type="AlphaFoldDB" id="A0A3B0VVN7"/>
<dbReference type="InterPro" id="IPR052892">
    <property type="entry name" value="NA-targeting_endonuclease"/>
</dbReference>
<name>A0A3B0VVN7_9ZZZZ</name>
<dbReference type="EMBL" id="UOEU01001040">
    <property type="protein sequence ID" value="VAW43162.1"/>
    <property type="molecule type" value="Genomic_DNA"/>
</dbReference>
<protein>
    <recommendedName>
        <fullName evidence="1">HNH nuclease domain-containing protein</fullName>
    </recommendedName>
</protein>
<dbReference type="GO" id="GO:0008270">
    <property type="term" value="F:zinc ion binding"/>
    <property type="evidence" value="ECO:0007669"/>
    <property type="project" value="InterPro"/>
</dbReference>
<dbReference type="InterPro" id="IPR003615">
    <property type="entry name" value="HNH_nuc"/>
</dbReference>
<evidence type="ECO:0000259" key="1">
    <source>
        <dbReference type="SMART" id="SM00507"/>
    </source>
</evidence>
<dbReference type="InterPro" id="IPR002711">
    <property type="entry name" value="HNH"/>
</dbReference>
<evidence type="ECO:0000313" key="2">
    <source>
        <dbReference type="EMBL" id="VAW43162.1"/>
    </source>
</evidence>